<sequence>MNKTNKSLFLVLTDGKPGHETQSDGVVRLLKPHSLDNETVYLKIKKVPKGLNIALRFLLNYFQLSSFLEKYLTLPDLKSVDMVYVISAGGDTLVPNVLLTRYFIQNKIKVKNIILSSLRGVQSTNFNAVFTINSELENQPNFFYYPISPNKMVFKANEFQSLDSENMKILVLIGADTKDVKIGTAKNWFKLVENLKKQYPCSQIMLTTSRRTRIEFEKELFELLMSSPLTMHDHYHMYNMGNQVTISDLILSSSFVIISQDSGSMVSEAIMGEKKTLLVGDSNQLNNTTMQNYFKALTNSGLLAYVDFNETNFESKLEHLTVKNHSFALSNKLQEMLKVTRITDKKSP</sequence>
<accession>A0AAP9KIE9</accession>
<organism evidence="1 2">
    <name type="scientific">Acinetobacter towneri</name>
    <dbReference type="NCBI Taxonomy" id="202956"/>
    <lineage>
        <taxon>Bacteria</taxon>
        <taxon>Pseudomonadati</taxon>
        <taxon>Pseudomonadota</taxon>
        <taxon>Gammaproteobacteria</taxon>
        <taxon>Moraxellales</taxon>
        <taxon>Moraxellaceae</taxon>
        <taxon>Acinetobacter</taxon>
    </lineage>
</organism>
<evidence type="ECO:0000313" key="1">
    <source>
        <dbReference type="EMBL" id="QGM26848.1"/>
    </source>
</evidence>
<name>A0AAP9KIE9_9GAMM</name>
<dbReference type="RefSeq" id="WP_154320350.1">
    <property type="nucleotide sequence ID" value="NZ_CP046045.1"/>
</dbReference>
<proteinExistence type="predicted"/>
<reference evidence="2" key="1">
    <citation type="submission" date="2019-11" db="EMBL/GenBank/DDBJ databases">
        <title>Escherichia coli 1916D6.</title>
        <authorList>
            <person name="Yao H."/>
            <person name="Du X."/>
            <person name="Yu R."/>
            <person name="Li A."/>
        </authorList>
    </citation>
    <scope>NUCLEOTIDE SEQUENCE [LARGE SCALE GENOMIC DNA]</scope>
    <source>
        <strain evidence="2">19110F47</strain>
    </source>
</reference>
<dbReference type="AlphaFoldDB" id="A0AAP9KIE9"/>
<dbReference type="EMBL" id="CP046045">
    <property type="protein sequence ID" value="QGM26848.1"/>
    <property type="molecule type" value="Genomic_DNA"/>
</dbReference>
<evidence type="ECO:0000313" key="2">
    <source>
        <dbReference type="Proteomes" id="UP000405075"/>
    </source>
</evidence>
<dbReference type="Pfam" id="PF06258">
    <property type="entry name" value="Mito_fiss_Elm1"/>
    <property type="match status" value="1"/>
</dbReference>
<dbReference type="Proteomes" id="UP000405075">
    <property type="component" value="Chromosome"/>
</dbReference>
<protein>
    <recommendedName>
        <fullName evidence="3">Nucleoside-diphosphate sugar epimerase</fullName>
    </recommendedName>
</protein>
<gene>
    <name evidence="1" type="ORF">GJD93_03685</name>
</gene>
<evidence type="ECO:0008006" key="3">
    <source>
        <dbReference type="Google" id="ProtNLM"/>
    </source>
</evidence>
<dbReference type="InterPro" id="IPR009367">
    <property type="entry name" value="Elm1-like"/>
</dbReference>